<feature type="region of interest" description="Disordered" evidence="1">
    <location>
        <begin position="175"/>
        <end position="195"/>
    </location>
</feature>
<dbReference type="EMBL" id="JAULSN010000012">
    <property type="protein sequence ID" value="KAK3361220.1"/>
    <property type="molecule type" value="Genomic_DNA"/>
</dbReference>
<sequence>MSEPPFQEPAEAVLDVPSWIRTLGCEERQKALYVIAIADNSNFIDMPRKRRGRGAKAGADGTQDGMLNTILPTEGDAASQYEENLLVARIKALSNIEVEMLAWPLLDALRAAQSGYIRIPKWSKSWKYNQYPSFRARFDATVETCRHLNRFAAAPDGETKAGEIAVGKEAIKQRATPSIAASPSTTITSSRAPKRRLNDAFESEAARTHKRMTLENVDGAINGAWSSASSDNGLGSSSGALLGLLGAEAPSFVLHSQTASGRVGGYLGDAGILTGGNDDSPYPATQAALAGFGGNNFLSQLQAPSNCLDGLFSSPSGYSIGSDTSGSCNYVNQYLTSTFRHGFSEGEGFVFDTRFLP</sequence>
<evidence type="ECO:0000256" key="1">
    <source>
        <dbReference type="SAM" id="MobiDB-lite"/>
    </source>
</evidence>
<reference evidence="2" key="2">
    <citation type="submission" date="2023-06" db="EMBL/GenBank/DDBJ databases">
        <authorList>
            <consortium name="Lawrence Berkeley National Laboratory"/>
            <person name="Haridas S."/>
            <person name="Hensen N."/>
            <person name="Bonometti L."/>
            <person name="Westerberg I."/>
            <person name="Brannstrom I.O."/>
            <person name="Guillou S."/>
            <person name="Cros-Aarteil S."/>
            <person name="Calhoun S."/>
            <person name="Kuo A."/>
            <person name="Mondo S."/>
            <person name="Pangilinan J."/>
            <person name="Riley R."/>
            <person name="Labutti K."/>
            <person name="Andreopoulos B."/>
            <person name="Lipzen A."/>
            <person name="Chen C."/>
            <person name="Yanf M."/>
            <person name="Daum C."/>
            <person name="Ng V."/>
            <person name="Clum A."/>
            <person name="Steindorff A."/>
            <person name="Ohm R."/>
            <person name="Martin F."/>
            <person name="Silar P."/>
            <person name="Natvig D."/>
            <person name="Lalanne C."/>
            <person name="Gautier V."/>
            <person name="Ament-Velasquez S.L."/>
            <person name="Kruys A."/>
            <person name="Hutchinson M.I."/>
            <person name="Powell A.J."/>
            <person name="Barry K."/>
            <person name="Miller A.N."/>
            <person name="Grigoriev I.V."/>
            <person name="Debuchy R."/>
            <person name="Gladieux P."/>
            <person name="Thoren M.H."/>
            <person name="Johannesson H."/>
        </authorList>
    </citation>
    <scope>NUCLEOTIDE SEQUENCE</scope>
    <source>
        <strain evidence="2">CBS 958.72</strain>
    </source>
</reference>
<evidence type="ECO:0000313" key="2">
    <source>
        <dbReference type="EMBL" id="KAK3361220.1"/>
    </source>
</evidence>
<dbReference type="Proteomes" id="UP001287356">
    <property type="component" value="Unassembled WGS sequence"/>
</dbReference>
<dbReference type="AlphaFoldDB" id="A0AAE0JTL1"/>
<organism evidence="2 3">
    <name type="scientific">Lasiosphaeria ovina</name>
    <dbReference type="NCBI Taxonomy" id="92902"/>
    <lineage>
        <taxon>Eukaryota</taxon>
        <taxon>Fungi</taxon>
        <taxon>Dikarya</taxon>
        <taxon>Ascomycota</taxon>
        <taxon>Pezizomycotina</taxon>
        <taxon>Sordariomycetes</taxon>
        <taxon>Sordariomycetidae</taxon>
        <taxon>Sordariales</taxon>
        <taxon>Lasiosphaeriaceae</taxon>
        <taxon>Lasiosphaeria</taxon>
    </lineage>
</organism>
<feature type="compositionally biased region" description="Low complexity" evidence="1">
    <location>
        <begin position="175"/>
        <end position="191"/>
    </location>
</feature>
<accession>A0AAE0JTL1</accession>
<feature type="region of interest" description="Disordered" evidence="1">
    <location>
        <begin position="49"/>
        <end position="68"/>
    </location>
</feature>
<gene>
    <name evidence="2" type="ORF">B0T24DRAFT_692069</name>
</gene>
<comment type="caution">
    <text evidence="2">The sequence shown here is derived from an EMBL/GenBank/DDBJ whole genome shotgun (WGS) entry which is preliminary data.</text>
</comment>
<protein>
    <submittedName>
        <fullName evidence="2">Uncharacterized protein</fullName>
    </submittedName>
</protein>
<proteinExistence type="predicted"/>
<reference evidence="2" key="1">
    <citation type="journal article" date="2023" name="Mol. Phylogenet. Evol.">
        <title>Genome-scale phylogeny and comparative genomics of the fungal order Sordariales.</title>
        <authorList>
            <person name="Hensen N."/>
            <person name="Bonometti L."/>
            <person name="Westerberg I."/>
            <person name="Brannstrom I.O."/>
            <person name="Guillou S."/>
            <person name="Cros-Aarteil S."/>
            <person name="Calhoun S."/>
            <person name="Haridas S."/>
            <person name="Kuo A."/>
            <person name="Mondo S."/>
            <person name="Pangilinan J."/>
            <person name="Riley R."/>
            <person name="LaButti K."/>
            <person name="Andreopoulos B."/>
            <person name="Lipzen A."/>
            <person name="Chen C."/>
            <person name="Yan M."/>
            <person name="Daum C."/>
            <person name="Ng V."/>
            <person name="Clum A."/>
            <person name="Steindorff A."/>
            <person name="Ohm R.A."/>
            <person name="Martin F."/>
            <person name="Silar P."/>
            <person name="Natvig D.O."/>
            <person name="Lalanne C."/>
            <person name="Gautier V."/>
            <person name="Ament-Velasquez S.L."/>
            <person name="Kruys A."/>
            <person name="Hutchinson M.I."/>
            <person name="Powell A.J."/>
            <person name="Barry K."/>
            <person name="Miller A.N."/>
            <person name="Grigoriev I.V."/>
            <person name="Debuchy R."/>
            <person name="Gladieux P."/>
            <person name="Hiltunen Thoren M."/>
            <person name="Johannesson H."/>
        </authorList>
    </citation>
    <scope>NUCLEOTIDE SEQUENCE</scope>
    <source>
        <strain evidence="2">CBS 958.72</strain>
    </source>
</reference>
<evidence type="ECO:0000313" key="3">
    <source>
        <dbReference type="Proteomes" id="UP001287356"/>
    </source>
</evidence>
<name>A0AAE0JTL1_9PEZI</name>
<keyword evidence="3" id="KW-1185">Reference proteome</keyword>